<feature type="transmembrane region" description="Helical" evidence="7">
    <location>
        <begin position="56"/>
        <end position="75"/>
    </location>
</feature>
<organism evidence="9 10">
    <name type="scientific">Thauera mechernichensis</name>
    <dbReference type="NCBI Taxonomy" id="82788"/>
    <lineage>
        <taxon>Bacteria</taxon>
        <taxon>Pseudomonadati</taxon>
        <taxon>Pseudomonadota</taxon>
        <taxon>Betaproteobacteria</taxon>
        <taxon>Rhodocyclales</taxon>
        <taxon>Zoogloeaceae</taxon>
        <taxon>Thauera</taxon>
    </lineage>
</organism>
<feature type="transmembrane region" description="Helical" evidence="7">
    <location>
        <begin position="540"/>
        <end position="558"/>
    </location>
</feature>
<evidence type="ECO:0000256" key="5">
    <source>
        <dbReference type="ARBA" id="ARBA00022989"/>
    </source>
</evidence>
<dbReference type="InterPro" id="IPR006037">
    <property type="entry name" value="RCK_C"/>
</dbReference>
<reference evidence="10" key="1">
    <citation type="journal article" date="2019" name="Int. J. Syst. Evol. Microbiol.">
        <title>The Global Catalogue of Microorganisms (GCM) 10K type strain sequencing project: providing services to taxonomists for standard genome sequencing and annotation.</title>
        <authorList>
            <consortium name="The Broad Institute Genomics Platform"/>
            <consortium name="The Broad Institute Genome Sequencing Center for Infectious Disease"/>
            <person name="Wu L."/>
            <person name="Ma J."/>
        </authorList>
    </citation>
    <scope>NUCLEOTIDE SEQUENCE [LARGE SCALE GENOMIC DNA]</scope>
    <source>
        <strain evidence="10">CCUG 48884</strain>
    </source>
</reference>
<evidence type="ECO:0000256" key="1">
    <source>
        <dbReference type="ARBA" id="ARBA00004141"/>
    </source>
</evidence>
<evidence type="ECO:0000256" key="2">
    <source>
        <dbReference type="ARBA" id="ARBA00022448"/>
    </source>
</evidence>
<dbReference type="Pfam" id="PF02080">
    <property type="entry name" value="TrkA_C"/>
    <property type="match status" value="2"/>
</dbReference>
<feature type="transmembrane region" description="Helical" evidence="7">
    <location>
        <begin position="455"/>
        <end position="473"/>
    </location>
</feature>
<dbReference type="Proteomes" id="UP001597158">
    <property type="component" value="Unassembled WGS sequence"/>
</dbReference>
<dbReference type="SUPFAM" id="SSF116726">
    <property type="entry name" value="TrkA C-terminal domain-like"/>
    <property type="match status" value="2"/>
</dbReference>
<keyword evidence="3 7" id="KW-0812">Transmembrane</keyword>
<dbReference type="InterPro" id="IPR036721">
    <property type="entry name" value="RCK_C_sf"/>
</dbReference>
<dbReference type="InterPro" id="IPR051679">
    <property type="entry name" value="DASS-Related_Transporters"/>
</dbReference>
<feature type="transmembrane region" description="Helical" evidence="7">
    <location>
        <begin position="578"/>
        <end position="598"/>
    </location>
</feature>
<accession>A0ABW3WE25</accession>
<evidence type="ECO:0000256" key="4">
    <source>
        <dbReference type="ARBA" id="ARBA00022737"/>
    </source>
</evidence>
<dbReference type="EMBL" id="JBHTMC010000020">
    <property type="protein sequence ID" value="MFD1263754.1"/>
    <property type="molecule type" value="Genomic_DNA"/>
</dbReference>
<evidence type="ECO:0000313" key="9">
    <source>
        <dbReference type="EMBL" id="MFD1263754.1"/>
    </source>
</evidence>
<feature type="domain" description="RCK C-terminal" evidence="8">
    <location>
        <begin position="308"/>
        <end position="392"/>
    </location>
</feature>
<evidence type="ECO:0000256" key="3">
    <source>
        <dbReference type="ARBA" id="ARBA00022692"/>
    </source>
</evidence>
<feature type="transmembrane region" description="Helical" evidence="7">
    <location>
        <begin position="6"/>
        <end position="25"/>
    </location>
</feature>
<feature type="transmembrane region" description="Helical" evidence="7">
    <location>
        <begin position="96"/>
        <end position="113"/>
    </location>
</feature>
<feature type="transmembrane region" description="Helical" evidence="7">
    <location>
        <begin position="144"/>
        <end position="165"/>
    </location>
</feature>
<dbReference type="Pfam" id="PF03600">
    <property type="entry name" value="CitMHS"/>
    <property type="match status" value="1"/>
</dbReference>
<keyword evidence="10" id="KW-1185">Reference proteome</keyword>
<dbReference type="InterPro" id="IPR031312">
    <property type="entry name" value="Na/sul_symport_CS"/>
</dbReference>
<gene>
    <name evidence="9" type="ORF">ACFQ4M_09170</name>
</gene>
<name>A0ABW3WE25_9RHOO</name>
<feature type="transmembrane region" description="Helical" evidence="7">
    <location>
        <begin position="177"/>
        <end position="201"/>
    </location>
</feature>
<feature type="transmembrane region" description="Helical" evidence="7">
    <location>
        <begin position="517"/>
        <end position="534"/>
    </location>
</feature>
<evidence type="ECO:0000256" key="7">
    <source>
        <dbReference type="SAM" id="Phobius"/>
    </source>
</evidence>
<dbReference type="PANTHER" id="PTHR43652:SF2">
    <property type="entry name" value="BASIC AMINO ACID ANTIPORTER YFCC-RELATED"/>
    <property type="match status" value="1"/>
</dbReference>
<dbReference type="InterPro" id="IPR004680">
    <property type="entry name" value="Cit_transptr-like_dom"/>
</dbReference>
<evidence type="ECO:0000259" key="8">
    <source>
        <dbReference type="PROSITE" id="PS51202"/>
    </source>
</evidence>
<protein>
    <submittedName>
        <fullName evidence="9">SLC13 family permease</fullName>
    </submittedName>
</protein>
<dbReference type="PROSITE" id="PS51202">
    <property type="entry name" value="RCK_C"/>
    <property type="match status" value="2"/>
</dbReference>
<keyword evidence="6 7" id="KW-0472">Membrane</keyword>
<dbReference type="RefSeq" id="WP_002929788.1">
    <property type="nucleotide sequence ID" value="NZ_JARQZE010000005.1"/>
</dbReference>
<sequence length="603" mass="64732">MLIPDSAHALIVGIVLIGLFITFVREWVKADVAVICAVALLLALGLLTPAKVLSVFSNSAPITIICLFIISGALGRTGCVDRLGEWIGNVAGHSERRLLLAMLLVGVAVSPFINNTPVVMVMIPAVIAMAGRFSIAPSRLLIPLSYATILGGLITMVGTSTNILVDGVARDMGLAPFTMFEISAPAIVMALIGCTFMLFFAQRFLPARETLTQQFSGSSDRLFMTELFVPENSRLAGRTLKEARLSNGVIKVLKLFRGEEEWSAPAPDTRLEVGDRLVVHTRSSAMVDLRSTDLVGLRAQTPPAADPQDLETLRRRDVVIVEALVGQTSRYVQRPIRDLDLAARYGIHLIAVHRRNASIPDVGDDFQLQFGDVLLVEGTPTQIKRFCDNGDLFAITDGKVSATRSTKAPIALATIAGVMLLAAFNVMPIEGLAIIGAAVVLITGCIRPDEAYKSVEWPIIVLIFGMLAISIAMRDSGLAAMLAGSLVTVGEGLSPWMMLALVILITSIATEFISNNAVAVLFTPVVIGVAQHLGVDPRPFVVGVMFAASASFATPIGYQTNTLVYSAGNYRFSDFARLGIPMNLIVWLTASLLIPLFWPLNPL</sequence>
<keyword evidence="5 7" id="KW-1133">Transmembrane helix</keyword>
<dbReference type="PANTHER" id="PTHR43652">
    <property type="entry name" value="BASIC AMINO ACID ANTIPORTER YFCC-RELATED"/>
    <property type="match status" value="1"/>
</dbReference>
<feature type="domain" description="RCK C-terminal" evidence="8">
    <location>
        <begin position="212"/>
        <end position="295"/>
    </location>
</feature>
<evidence type="ECO:0000256" key="6">
    <source>
        <dbReference type="ARBA" id="ARBA00023136"/>
    </source>
</evidence>
<feature type="transmembrane region" description="Helical" evidence="7">
    <location>
        <begin position="493"/>
        <end position="510"/>
    </location>
</feature>
<keyword evidence="4" id="KW-0677">Repeat</keyword>
<dbReference type="Gene3D" id="3.30.70.1450">
    <property type="entry name" value="Regulator of K+ conductance, C-terminal domain"/>
    <property type="match status" value="2"/>
</dbReference>
<dbReference type="PROSITE" id="PS01271">
    <property type="entry name" value="NA_SULFATE"/>
    <property type="match status" value="1"/>
</dbReference>
<feature type="transmembrane region" description="Helical" evidence="7">
    <location>
        <begin position="32"/>
        <end position="50"/>
    </location>
</feature>
<keyword evidence="2" id="KW-0813">Transport</keyword>
<evidence type="ECO:0000313" key="10">
    <source>
        <dbReference type="Proteomes" id="UP001597158"/>
    </source>
</evidence>
<comment type="subcellular location">
    <subcellularLocation>
        <location evidence="1">Membrane</location>
        <topology evidence="1">Multi-pass membrane protein</topology>
    </subcellularLocation>
</comment>
<comment type="caution">
    <text evidence="9">The sequence shown here is derived from an EMBL/GenBank/DDBJ whole genome shotgun (WGS) entry which is preliminary data.</text>
</comment>
<proteinExistence type="predicted"/>